<proteinExistence type="predicted"/>
<evidence type="ECO:0000256" key="4">
    <source>
        <dbReference type="SAM" id="MobiDB-lite"/>
    </source>
</evidence>
<dbReference type="InterPro" id="IPR052639">
    <property type="entry name" value="TRAIP_ubiq-protein_ligase"/>
</dbReference>
<keyword evidence="1 3" id="KW-0479">Metal-binding</keyword>
<dbReference type="PANTHER" id="PTHR46569:SF1">
    <property type="entry name" value="E3 UBIQUITIN-PROTEIN LIGASE RFWD3-RELATED"/>
    <property type="match status" value="1"/>
</dbReference>
<dbReference type="GO" id="GO:0008270">
    <property type="term" value="F:zinc ion binding"/>
    <property type="evidence" value="ECO:0007669"/>
    <property type="project" value="UniProtKB-KW"/>
</dbReference>
<dbReference type="OMA" id="YNCIRRW"/>
<sequence length="292" mass="32075">MDGSIGSCVICAQNLCINNFSSLPCGHTFHYKCVLRWLLHSEQCPTCRARTLPKHIVKRLYFANCNDKTMNDAGSSATATTADHNNKSASTTNTSGKIDEVNAGFHNNDEEYDNEDYSDDYSSDPEDGIHGLIDDSTDSDDSSEITVEDGESETETEGYGESEEFHETSDADMASVLDASISDTSSVSLGTFSEAFSEDDAVNISSVNYDNMETINSFDNHEEVGNNDNNTHTSVLLTEHVSGDDNGDISDDEHSSGSDDSNDSNDDFDSHEFNRLLDCFTLDLRVFNRYIS</sequence>
<dbReference type="WBParaSite" id="EN70_11215">
    <property type="protein sequence ID" value="EN70_11215"/>
    <property type="gene ID" value="EN70_11215"/>
</dbReference>
<dbReference type="Proteomes" id="UP000095285">
    <property type="component" value="Unassembled WGS sequence"/>
</dbReference>
<keyword evidence="1 3" id="KW-0863">Zinc-finger</keyword>
<keyword evidence="2" id="KW-0862">Zinc</keyword>
<reference evidence="6 7" key="1">
    <citation type="submission" date="2012-04" db="EMBL/GenBank/DDBJ databases">
        <title>The Genome Sequence of Loa loa.</title>
        <authorList>
            <consortium name="The Broad Institute Genome Sequencing Platform"/>
            <consortium name="Broad Institute Genome Sequencing Center for Infectious Disease"/>
            <person name="Nutman T.B."/>
            <person name="Fink D.L."/>
            <person name="Russ C."/>
            <person name="Young S."/>
            <person name="Zeng Q."/>
            <person name="Gargeya S."/>
            <person name="Alvarado L."/>
            <person name="Berlin A."/>
            <person name="Chapman S.B."/>
            <person name="Chen Z."/>
            <person name="Freedman E."/>
            <person name="Gellesch M."/>
            <person name="Goldberg J."/>
            <person name="Griggs A."/>
            <person name="Gujja S."/>
            <person name="Heilman E.R."/>
            <person name="Heiman D."/>
            <person name="Howarth C."/>
            <person name="Mehta T."/>
            <person name="Neiman D."/>
            <person name="Pearson M."/>
            <person name="Roberts A."/>
            <person name="Saif S."/>
            <person name="Shea T."/>
            <person name="Shenoy N."/>
            <person name="Sisk P."/>
            <person name="Stolte C."/>
            <person name="Sykes S."/>
            <person name="White J."/>
            <person name="Yandava C."/>
            <person name="Haas B."/>
            <person name="Henn M.R."/>
            <person name="Nusbaum C."/>
            <person name="Birren B."/>
        </authorList>
    </citation>
    <scope>NUCLEOTIDE SEQUENCE [LARGE SCALE GENOMIC DNA]</scope>
</reference>
<dbReference type="GO" id="GO:0005634">
    <property type="term" value="C:nucleus"/>
    <property type="evidence" value="ECO:0007669"/>
    <property type="project" value="TreeGrafter"/>
</dbReference>
<name>A0A1I7V934_LOALO</name>
<dbReference type="GeneID" id="9944634"/>
<dbReference type="Pfam" id="PF13639">
    <property type="entry name" value="zf-RING_2"/>
    <property type="match status" value="1"/>
</dbReference>
<dbReference type="Gene3D" id="3.30.40.10">
    <property type="entry name" value="Zinc/RING finger domain, C3HC4 (zinc finger)"/>
    <property type="match status" value="1"/>
</dbReference>
<evidence type="ECO:0000256" key="2">
    <source>
        <dbReference type="ARBA" id="ARBA00022833"/>
    </source>
</evidence>
<protein>
    <submittedName>
        <fullName evidence="8">RING-type domain-containing protein</fullName>
    </submittedName>
</protein>
<evidence type="ECO:0000313" key="6">
    <source>
        <dbReference type="EMBL" id="EFO21272.2"/>
    </source>
</evidence>
<accession>A0A1S0TW78</accession>
<dbReference type="InterPro" id="IPR013083">
    <property type="entry name" value="Znf_RING/FYVE/PHD"/>
</dbReference>
<reference evidence="8" key="2">
    <citation type="submission" date="2016-11" db="UniProtKB">
        <authorList>
            <consortium name="WormBaseParasite"/>
        </authorList>
    </citation>
    <scope>IDENTIFICATION</scope>
</reference>
<feature type="compositionally biased region" description="Acidic residues" evidence="4">
    <location>
        <begin position="110"/>
        <end position="126"/>
    </location>
</feature>
<evidence type="ECO:0000313" key="8">
    <source>
        <dbReference type="WBParaSite" id="EN70_11215"/>
    </source>
</evidence>
<dbReference type="GO" id="GO:0061630">
    <property type="term" value="F:ubiquitin protein ligase activity"/>
    <property type="evidence" value="ECO:0007669"/>
    <property type="project" value="TreeGrafter"/>
</dbReference>
<dbReference type="PANTHER" id="PTHR46569">
    <property type="entry name" value="E3 UBIQUITIN-PROTEIN LIGASE TRAIP"/>
    <property type="match status" value="1"/>
</dbReference>
<dbReference type="GO" id="GO:0031297">
    <property type="term" value="P:replication fork processing"/>
    <property type="evidence" value="ECO:0007669"/>
    <property type="project" value="TreeGrafter"/>
</dbReference>
<feature type="region of interest" description="Disordered" evidence="4">
    <location>
        <begin position="73"/>
        <end position="169"/>
    </location>
</feature>
<evidence type="ECO:0000313" key="7">
    <source>
        <dbReference type="Proteomes" id="UP000095285"/>
    </source>
</evidence>
<dbReference type="InterPro" id="IPR001841">
    <property type="entry name" value="Znf_RING"/>
</dbReference>
<dbReference type="InParanoid" id="A0A1I7V934"/>
<evidence type="ECO:0000259" key="5">
    <source>
        <dbReference type="PROSITE" id="PS50089"/>
    </source>
</evidence>
<dbReference type="OrthoDB" id="5855253at2759"/>
<dbReference type="EMBL" id="JH712212">
    <property type="protein sequence ID" value="EFO21272.2"/>
    <property type="molecule type" value="Genomic_DNA"/>
</dbReference>
<feature type="compositionally biased region" description="Polar residues" evidence="4">
    <location>
        <begin position="87"/>
        <end position="96"/>
    </location>
</feature>
<organism evidence="7 8">
    <name type="scientific">Loa loa</name>
    <name type="common">Eye worm</name>
    <name type="synonym">Filaria loa</name>
    <dbReference type="NCBI Taxonomy" id="7209"/>
    <lineage>
        <taxon>Eukaryota</taxon>
        <taxon>Metazoa</taxon>
        <taxon>Ecdysozoa</taxon>
        <taxon>Nematoda</taxon>
        <taxon>Chromadorea</taxon>
        <taxon>Rhabditida</taxon>
        <taxon>Spirurina</taxon>
        <taxon>Spiruromorpha</taxon>
        <taxon>Filarioidea</taxon>
        <taxon>Onchocercidae</taxon>
        <taxon>Loa</taxon>
    </lineage>
</organism>
<dbReference type="SMART" id="SM00184">
    <property type="entry name" value="RING"/>
    <property type="match status" value="1"/>
</dbReference>
<dbReference type="GO" id="GO:0016567">
    <property type="term" value="P:protein ubiquitination"/>
    <property type="evidence" value="ECO:0007669"/>
    <property type="project" value="TreeGrafter"/>
</dbReference>
<dbReference type="GO" id="GO:0090734">
    <property type="term" value="C:site of DNA damage"/>
    <property type="evidence" value="ECO:0007669"/>
    <property type="project" value="TreeGrafter"/>
</dbReference>
<evidence type="ECO:0000256" key="3">
    <source>
        <dbReference type="PROSITE-ProRule" id="PRU00175"/>
    </source>
</evidence>
<dbReference type="STRING" id="7209.A0A1I7V934"/>
<feature type="compositionally biased region" description="Acidic residues" evidence="4">
    <location>
        <begin position="135"/>
        <end position="162"/>
    </location>
</feature>
<keyword evidence="7" id="KW-1185">Reference proteome</keyword>
<dbReference type="AlphaFoldDB" id="A0A1I7V934"/>
<accession>A0A1I7V934</accession>
<dbReference type="RefSeq" id="XP_003142794.2">
    <property type="nucleotide sequence ID" value="XM_003142746.2"/>
</dbReference>
<evidence type="ECO:0000256" key="1">
    <source>
        <dbReference type="ARBA" id="ARBA00022771"/>
    </source>
</evidence>
<dbReference type="SUPFAM" id="SSF57850">
    <property type="entry name" value="RING/U-box"/>
    <property type="match status" value="1"/>
</dbReference>
<dbReference type="PROSITE" id="PS50089">
    <property type="entry name" value="ZF_RING_2"/>
    <property type="match status" value="1"/>
</dbReference>
<dbReference type="KEGG" id="loa:LOAG_07212"/>
<gene>
    <name evidence="6 8" type="ORF">LOAG_07212</name>
</gene>
<feature type="region of interest" description="Disordered" evidence="4">
    <location>
        <begin position="240"/>
        <end position="266"/>
    </location>
</feature>
<dbReference type="CTD" id="9944634"/>
<feature type="domain" description="RING-type" evidence="5">
    <location>
        <begin position="8"/>
        <end position="48"/>
    </location>
</feature>